<feature type="non-terminal residue" evidence="4">
    <location>
        <position position="1"/>
    </location>
</feature>
<keyword evidence="5" id="KW-1185">Reference proteome</keyword>
<dbReference type="InterPro" id="IPR000477">
    <property type="entry name" value="RT_dom"/>
</dbReference>
<evidence type="ECO:0000313" key="4">
    <source>
        <dbReference type="EMBL" id="KAG6929116.1"/>
    </source>
</evidence>
<name>A0A8T1SJ54_CHESE</name>
<organism evidence="4 5">
    <name type="scientific">Chelydra serpentina</name>
    <name type="common">Snapping turtle</name>
    <name type="synonym">Testudo serpentina</name>
    <dbReference type="NCBI Taxonomy" id="8475"/>
    <lineage>
        <taxon>Eukaryota</taxon>
        <taxon>Metazoa</taxon>
        <taxon>Chordata</taxon>
        <taxon>Craniata</taxon>
        <taxon>Vertebrata</taxon>
        <taxon>Euteleostomi</taxon>
        <taxon>Archelosauria</taxon>
        <taxon>Testudinata</taxon>
        <taxon>Testudines</taxon>
        <taxon>Cryptodira</taxon>
        <taxon>Durocryptodira</taxon>
        <taxon>Americhelydia</taxon>
        <taxon>Chelydroidea</taxon>
        <taxon>Chelydridae</taxon>
        <taxon>Chelydra</taxon>
    </lineage>
</organism>
<feature type="domain" description="Reverse transcriptase" evidence="3">
    <location>
        <begin position="1"/>
        <end position="58"/>
    </location>
</feature>
<proteinExistence type="inferred from homology"/>
<dbReference type="OrthoDB" id="8000983at2759"/>
<dbReference type="EC" id="3.1.26.4" evidence="2"/>
<evidence type="ECO:0000313" key="5">
    <source>
        <dbReference type="Proteomes" id="UP000765507"/>
    </source>
</evidence>
<dbReference type="Pfam" id="PF00078">
    <property type="entry name" value="RVT_1"/>
    <property type="match status" value="1"/>
</dbReference>
<accession>A0A8T1SJ54</accession>
<dbReference type="InterPro" id="IPR043502">
    <property type="entry name" value="DNA/RNA_pol_sf"/>
</dbReference>
<dbReference type="Proteomes" id="UP000765507">
    <property type="component" value="Unassembled WGS sequence"/>
</dbReference>
<dbReference type="AlphaFoldDB" id="A0A8T1SJ54"/>
<sequence>KDYTMAYLDDVVVYSRHWEDHLEWVAAILRSLRAAGLMANPKKCRLGWQETTYLGYTIRRGQVRPLVGKVQALAACPPPTTKRQVCQFWGLASYYQRFIPRFASIVAPLTGLLTKDSPRRIVWTAECEDAF</sequence>
<feature type="non-terminal residue" evidence="4">
    <location>
        <position position="131"/>
    </location>
</feature>
<dbReference type="InterPro" id="IPR051320">
    <property type="entry name" value="Viral_Replic_Matur_Polypro"/>
</dbReference>
<evidence type="ECO:0000256" key="1">
    <source>
        <dbReference type="ARBA" id="ARBA00010879"/>
    </source>
</evidence>
<dbReference type="PANTHER" id="PTHR33064:SF29">
    <property type="entry name" value="PEPTIDASE A2 DOMAIN-CONTAINING PROTEIN-RELATED"/>
    <property type="match status" value="1"/>
</dbReference>
<dbReference type="InterPro" id="IPR043128">
    <property type="entry name" value="Rev_trsase/Diguanyl_cyclase"/>
</dbReference>
<gene>
    <name evidence="4" type="ORF">G0U57_006251</name>
</gene>
<dbReference type="Gene3D" id="3.30.70.270">
    <property type="match status" value="2"/>
</dbReference>
<evidence type="ECO:0000259" key="3">
    <source>
        <dbReference type="PROSITE" id="PS50878"/>
    </source>
</evidence>
<dbReference type="GO" id="GO:0004523">
    <property type="term" value="F:RNA-DNA hybrid ribonuclease activity"/>
    <property type="evidence" value="ECO:0007669"/>
    <property type="project" value="UniProtKB-EC"/>
</dbReference>
<dbReference type="SUPFAM" id="SSF56672">
    <property type="entry name" value="DNA/RNA polymerases"/>
    <property type="match status" value="1"/>
</dbReference>
<comment type="caution">
    <text evidence="4">The sequence shown here is derived from an EMBL/GenBank/DDBJ whole genome shotgun (WGS) entry which is preliminary data.</text>
</comment>
<dbReference type="EMBL" id="JAHGAV010000189">
    <property type="protein sequence ID" value="KAG6929116.1"/>
    <property type="molecule type" value="Genomic_DNA"/>
</dbReference>
<protein>
    <recommendedName>
        <fullName evidence="2">ribonuclease H</fullName>
        <ecNumber evidence="2">3.1.26.4</ecNumber>
    </recommendedName>
</protein>
<comment type="similarity">
    <text evidence="1">Belongs to the beta type-B retroviral polymerase family. HERV class-II K(HML-2) pol subfamily.</text>
</comment>
<dbReference type="PANTHER" id="PTHR33064">
    <property type="entry name" value="POL PROTEIN"/>
    <property type="match status" value="1"/>
</dbReference>
<evidence type="ECO:0000256" key="2">
    <source>
        <dbReference type="ARBA" id="ARBA00012180"/>
    </source>
</evidence>
<dbReference type="PROSITE" id="PS50878">
    <property type="entry name" value="RT_POL"/>
    <property type="match status" value="1"/>
</dbReference>
<reference evidence="4 5" key="1">
    <citation type="journal article" date="2020" name="G3 (Bethesda)">
        <title>Draft Genome of the Common Snapping Turtle, Chelydra serpentina, a Model for Phenotypic Plasticity in Reptiles.</title>
        <authorList>
            <person name="Das D."/>
            <person name="Singh S.K."/>
            <person name="Bierstedt J."/>
            <person name="Erickson A."/>
            <person name="Galli G.L.J."/>
            <person name="Crossley D.A. 2nd"/>
            <person name="Rhen T."/>
        </authorList>
    </citation>
    <scope>NUCLEOTIDE SEQUENCE [LARGE SCALE GENOMIC DNA]</scope>
    <source>
        <strain evidence="4">KW</strain>
    </source>
</reference>